<gene>
    <name evidence="2" type="ORF">K7J14_15430</name>
</gene>
<evidence type="ECO:0000313" key="2">
    <source>
        <dbReference type="EMBL" id="MCD1656091.1"/>
    </source>
</evidence>
<dbReference type="RefSeq" id="WP_230758481.1">
    <property type="nucleotide sequence ID" value="NZ_JAINWA010000003.1"/>
</dbReference>
<sequence length="245" mass="28231">MNTIDLASILKIDTPSIPWQCPHCDHHATLKPQDYSIANNYSKNQSAPNDSKEYINVQTKLIFCPNGECQKYTIYVSIYKAHTEYTQHSGTKIINDEYISGNIFYPNVKLKAYPDYIPQAIISDYKESYQIVELSPKASATISRRCLQGIIRDFWKVKPGKLVNEIDQIKEKVDELTFNAIDSVRKIGNIGAHMETDINYIIDVDKNEASILLSLIEMLLENWYIAKHDREERLRKIKSIADIKK</sequence>
<dbReference type="InterPro" id="IPR025285">
    <property type="entry name" value="DUF4145"/>
</dbReference>
<organism evidence="2 3">
    <name type="scientific">Teretinema zuelzerae</name>
    <dbReference type="NCBI Taxonomy" id="156"/>
    <lineage>
        <taxon>Bacteria</taxon>
        <taxon>Pseudomonadati</taxon>
        <taxon>Spirochaetota</taxon>
        <taxon>Spirochaetia</taxon>
        <taxon>Spirochaetales</taxon>
        <taxon>Treponemataceae</taxon>
        <taxon>Teretinema</taxon>
    </lineage>
</organism>
<evidence type="ECO:0000259" key="1">
    <source>
        <dbReference type="Pfam" id="PF13643"/>
    </source>
</evidence>
<accession>A0AAE3ELJ5</accession>
<dbReference type="AlphaFoldDB" id="A0AAE3ELJ5"/>
<protein>
    <submittedName>
        <fullName evidence="2">DUF4145 domain-containing protein</fullName>
    </submittedName>
</protein>
<dbReference type="EMBL" id="JAINWA010000003">
    <property type="protein sequence ID" value="MCD1656091.1"/>
    <property type="molecule type" value="Genomic_DNA"/>
</dbReference>
<proteinExistence type="predicted"/>
<feature type="domain" description="DUF4145" evidence="1">
    <location>
        <begin position="126"/>
        <end position="209"/>
    </location>
</feature>
<keyword evidence="3" id="KW-1185">Reference proteome</keyword>
<dbReference type="Proteomes" id="UP001198163">
    <property type="component" value="Unassembled WGS sequence"/>
</dbReference>
<dbReference type="Pfam" id="PF13643">
    <property type="entry name" value="DUF4145"/>
    <property type="match status" value="1"/>
</dbReference>
<reference evidence="2" key="1">
    <citation type="submission" date="2021-08" db="EMBL/GenBank/DDBJ databases">
        <title>Comparative analyses of Brucepasteria parasyntrophica and Teretinema zuelzerae.</title>
        <authorList>
            <person name="Song Y."/>
            <person name="Brune A."/>
        </authorList>
    </citation>
    <scope>NUCLEOTIDE SEQUENCE</scope>
    <source>
        <strain evidence="2">DSM 1903</strain>
    </source>
</reference>
<name>A0AAE3ELJ5_9SPIR</name>
<evidence type="ECO:0000313" key="3">
    <source>
        <dbReference type="Proteomes" id="UP001198163"/>
    </source>
</evidence>
<comment type="caution">
    <text evidence="2">The sequence shown here is derived from an EMBL/GenBank/DDBJ whole genome shotgun (WGS) entry which is preliminary data.</text>
</comment>